<evidence type="ECO:0000313" key="2">
    <source>
        <dbReference type="Proteomes" id="UP000054097"/>
    </source>
</evidence>
<name>A0A0C3AKP8_SERVB</name>
<sequence length="605" mass="67162">MAGYIGDKKYTGNEKIVLGIDIGTTQTAVSFAYLYPDDFTRVRMVNKWPGQPESIGSSKIPTLVAYRNGECKACGAEASEYTEDSAYTVAKWFKLHLHPSSMRTSDLPPPYGSHSGSSSFEVPPLPRSISIERIYADFMKYLIDNTRMAFEQSLPNGTAIWRRLKDTMIVTFTTPNGWDLTQQNVLRKAAITAGIVTEAKAHDLLDFVTEGEASVHYALAYTQTKTWLGVKSVFAVIDAGGSTVDSTLYECTSTEPKVLLEEVCPSECIQAGGVFVDRAAQTIFKEKFGGSHFGDDECISDMVTAFETRTKRLFDDSQNSSVVDFGSSRDTDRARGIIKGKLSMSREEVRATFDDVIKRIMDNCSMLLRGRKVQHILLVGGFGESAYLQKRLADLFDAQGVKVVTVQEPAKKAAAEGALIWFIKQTVLARISRVTIGVPVNVPYNTQDLEHVRRFLHIYTELSGEKYLPGGFSTLVPKGTKMGGEYVCTKPYLRHLPCRAADSASHLGSFECNLDVWEGEGSPMWKEDVYGCRFPQIRSLCRLKANLSALRFSLAEKGPSYGRYCEVHFEIVVRFGGTQLQARMQWKENGVLREGPVSILPNATI</sequence>
<dbReference type="InterPro" id="IPR043129">
    <property type="entry name" value="ATPase_NBD"/>
</dbReference>
<evidence type="ECO:0000313" key="1">
    <source>
        <dbReference type="EMBL" id="KIM25120.1"/>
    </source>
</evidence>
<dbReference type="EMBL" id="KN824317">
    <property type="protein sequence ID" value="KIM25120.1"/>
    <property type="molecule type" value="Genomic_DNA"/>
</dbReference>
<dbReference type="HOGENOM" id="CLU_009958_4_1_1"/>
<dbReference type="OrthoDB" id="2963168at2759"/>
<keyword evidence="2" id="KW-1185">Reference proteome</keyword>
<dbReference type="Gene3D" id="3.30.420.40">
    <property type="match status" value="2"/>
</dbReference>
<dbReference type="Gene3D" id="3.90.640.10">
    <property type="entry name" value="Actin, Chain A, domain 4"/>
    <property type="match status" value="1"/>
</dbReference>
<dbReference type="PANTHER" id="PTHR14187">
    <property type="entry name" value="ALPHA KINASE/ELONGATION FACTOR 2 KINASE"/>
    <property type="match status" value="1"/>
</dbReference>
<dbReference type="AlphaFoldDB" id="A0A0C3AKP8"/>
<dbReference type="STRING" id="933852.A0A0C3AKP8"/>
<dbReference type="SUPFAM" id="SSF53067">
    <property type="entry name" value="Actin-like ATPase domain"/>
    <property type="match status" value="2"/>
</dbReference>
<accession>A0A0C3AKP8</accession>
<dbReference type="PANTHER" id="PTHR14187:SF5">
    <property type="entry name" value="HEAT SHOCK 70 KDA PROTEIN 12A"/>
    <property type="match status" value="1"/>
</dbReference>
<protein>
    <submittedName>
        <fullName evidence="1">Uncharacterized protein</fullName>
    </submittedName>
</protein>
<proteinExistence type="predicted"/>
<organism evidence="1 2">
    <name type="scientific">Serendipita vermifera MAFF 305830</name>
    <dbReference type="NCBI Taxonomy" id="933852"/>
    <lineage>
        <taxon>Eukaryota</taxon>
        <taxon>Fungi</taxon>
        <taxon>Dikarya</taxon>
        <taxon>Basidiomycota</taxon>
        <taxon>Agaricomycotina</taxon>
        <taxon>Agaricomycetes</taxon>
        <taxon>Sebacinales</taxon>
        <taxon>Serendipitaceae</taxon>
        <taxon>Serendipita</taxon>
    </lineage>
</organism>
<dbReference type="Proteomes" id="UP000054097">
    <property type="component" value="Unassembled WGS sequence"/>
</dbReference>
<dbReference type="CDD" id="cd10170">
    <property type="entry name" value="ASKHA_NBD_HSP70"/>
    <property type="match status" value="1"/>
</dbReference>
<reference evidence="1 2" key="1">
    <citation type="submission" date="2014-04" db="EMBL/GenBank/DDBJ databases">
        <authorList>
            <consortium name="DOE Joint Genome Institute"/>
            <person name="Kuo A."/>
            <person name="Zuccaro A."/>
            <person name="Kohler A."/>
            <person name="Nagy L.G."/>
            <person name="Floudas D."/>
            <person name="Copeland A."/>
            <person name="Barry K.W."/>
            <person name="Cichocki N."/>
            <person name="Veneault-Fourrey C."/>
            <person name="LaButti K."/>
            <person name="Lindquist E.A."/>
            <person name="Lipzen A."/>
            <person name="Lundell T."/>
            <person name="Morin E."/>
            <person name="Murat C."/>
            <person name="Sun H."/>
            <person name="Tunlid A."/>
            <person name="Henrissat B."/>
            <person name="Grigoriev I.V."/>
            <person name="Hibbett D.S."/>
            <person name="Martin F."/>
            <person name="Nordberg H.P."/>
            <person name="Cantor M.N."/>
            <person name="Hua S.X."/>
        </authorList>
    </citation>
    <scope>NUCLEOTIDE SEQUENCE [LARGE SCALE GENOMIC DNA]</scope>
    <source>
        <strain evidence="1 2">MAFF 305830</strain>
    </source>
</reference>
<reference evidence="2" key="2">
    <citation type="submission" date="2015-01" db="EMBL/GenBank/DDBJ databases">
        <title>Evolutionary Origins and Diversification of the Mycorrhizal Mutualists.</title>
        <authorList>
            <consortium name="DOE Joint Genome Institute"/>
            <consortium name="Mycorrhizal Genomics Consortium"/>
            <person name="Kohler A."/>
            <person name="Kuo A."/>
            <person name="Nagy L.G."/>
            <person name="Floudas D."/>
            <person name="Copeland A."/>
            <person name="Barry K.W."/>
            <person name="Cichocki N."/>
            <person name="Veneault-Fourrey C."/>
            <person name="LaButti K."/>
            <person name="Lindquist E.A."/>
            <person name="Lipzen A."/>
            <person name="Lundell T."/>
            <person name="Morin E."/>
            <person name="Murat C."/>
            <person name="Riley R."/>
            <person name="Ohm R."/>
            <person name="Sun H."/>
            <person name="Tunlid A."/>
            <person name="Henrissat B."/>
            <person name="Grigoriev I.V."/>
            <person name="Hibbett D.S."/>
            <person name="Martin F."/>
        </authorList>
    </citation>
    <scope>NUCLEOTIDE SEQUENCE [LARGE SCALE GENOMIC DNA]</scope>
    <source>
        <strain evidence="2">MAFF 305830</strain>
    </source>
</reference>
<gene>
    <name evidence="1" type="ORF">M408DRAFT_331412</name>
</gene>